<keyword evidence="9" id="KW-0812">Transmembrane</keyword>
<keyword evidence="7" id="KW-0067">ATP-binding</keyword>
<dbReference type="Pfam" id="PF02518">
    <property type="entry name" value="HATPase_c"/>
    <property type="match status" value="1"/>
</dbReference>
<comment type="caution">
    <text evidence="13">The sequence shown here is derived from an EMBL/GenBank/DDBJ whole genome shotgun (WGS) entry which is preliminary data.</text>
</comment>
<feature type="transmembrane region" description="Helical" evidence="9">
    <location>
        <begin position="47"/>
        <end position="67"/>
    </location>
</feature>
<name>A0A328C7Z3_9DELT</name>
<dbReference type="GO" id="GO:0000155">
    <property type="term" value="F:phosphorelay sensor kinase activity"/>
    <property type="evidence" value="ECO:0007669"/>
    <property type="project" value="InterPro"/>
</dbReference>
<dbReference type="EC" id="2.7.13.3" evidence="2"/>
<dbReference type="CDD" id="cd00130">
    <property type="entry name" value="PAS"/>
    <property type="match status" value="1"/>
</dbReference>
<dbReference type="Pfam" id="PF08448">
    <property type="entry name" value="PAS_4"/>
    <property type="match status" value="1"/>
</dbReference>
<dbReference type="GO" id="GO:0005524">
    <property type="term" value="F:ATP binding"/>
    <property type="evidence" value="ECO:0007669"/>
    <property type="project" value="UniProtKB-KW"/>
</dbReference>
<keyword evidence="5" id="KW-0547">Nucleotide-binding</keyword>
<evidence type="ECO:0000256" key="9">
    <source>
        <dbReference type="SAM" id="Phobius"/>
    </source>
</evidence>
<dbReference type="SUPFAM" id="SSF55785">
    <property type="entry name" value="PYP-like sensor domain (PAS domain)"/>
    <property type="match status" value="1"/>
</dbReference>
<keyword evidence="6" id="KW-0418">Kinase</keyword>
<dbReference type="PRINTS" id="PR00344">
    <property type="entry name" value="BCTRLSENSOR"/>
</dbReference>
<dbReference type="Gene3D" id="3.30.450.20">
    <property type="entry name" value="PAS domain"/>
    <property type="match status" value="1"/>
</dbReference>
<dbReference type="Gene3D" id="3.30.565.10">
    <property type="entry name" value="Histidine kinase-like ATPase, C-terminal domain"/>
    <property type="match status" value="1"/>
</dbReference>
<sequence>MLLSRDRQRDRLKGLLVFRVVLVTIFLGSAVALDVRTFASVSEPRNLTLLGLIVGTYLLTIAHALALRRQTRTQRLAWAQIAGDLAVTAILALVSGGFESLFLFFFHLTTINAAIVLGRAGALVASLVTVISLGYLALITAGVLPHPILPSPFSPQPWSTLAYEVIINSVGGIMIALLAGHLAGRLGEATEELARRHVDLQELRALNEHILASLSSGLLTIAPDGRVIFINRAAEEITAWPASRVLGRSLRELFPGLASAALRSDASQNPRLEGPFTRPDGRVLHLGFSISPLRNSESDEVGKIIIFQDLSEIRKLEAQMKRSERLAAIGQLSAAIAHEIRNPLAAISGSVEMLRTDETIDQENQVLMDIVLREVDRLNALITDFLAYSQPRPLRTETRDLRALIEELLQLYCPQAERDRLSLIRDFDPAHPQMLAPIDAEALRQIVWNLLINAGDAISNLPEGERILRLELSPARLRNAPAWRFAVEDNGPGVAPELRERIFDPFFTTKETGTGLGLATNFRLAEAHEGRIAVEPPAHLKGARFELLLPALAAEDLPPTPAASSPEPAEEAS</sequence>
<evidence type="ECO:0000259" key="11">
    <source>
        <dbReference type="PROSITE" id="PS50112"/>
    </source>
</evidence>
<dbReference type="InterPro" id="IPR003594">
    <property type="entry name" value="HATPase_dom"/>
</dbReference>
<dbReference type="InterPro" id="IPR005467">
    <property type="entry name" value="His_kinase_dom"/>
</dbReference>
<dbReference type="AlphaFoldDB" id="A0A328C7Z3"/>
<keyword evidence="8" id="KW-0902">Two-component regulatory system</keyword>
<feature type="transmembrane region" description="Helical" evidence="9">
    <location>
        <begin position="12"/>
        <end position="35"/>
    </location>
</feature>
<dbReference type="NCBIfam" id="TIGR00229">
    <property type="entry name" value="sensory_box"/>
    <property type="match status" value="1"/>
</dbReference>
<dbReference type="PROSITE" id="PS50112">
    <property type="entry name" value="PAS"/>
    <property type="match status" value="1"/>
</dbReference>
<dbReference type="PANTHER" id="PTHR43065:SF10">
    <property type="entry name" value="PEROXIDE STRESS-ACTIVATED HISTIDINE KINASE MAK3"/>
    <property type="match status" value="1"/>
</dbReference>
<evidence type="ECO:0000256" key="6">
    <source>
        <dbReference type="ARBA" id="ARBA00022777"/>
    </source>
</evidence>
<proteinExistence type="predicted"/>
<dbReference type="InterPro" id="IPR000014">
    <property type="entry name" value="PAS"/>
</dbReference>
<evidence type="ECO:0000256" key="1">
    <source>
        <dbReference type="ARBA" id="ARBA00000085"/>
    </source>
</evidence>
<dbReference type="CDD" id="cd00082">
    <property type="entry name" value="HisKA"/>
    <property type="match status" value="1"/>
</dbReference>
<evidence type="ECO:0000313" key="14">
    <source>
        <dbReference type="Proteomes" id="UP000249169"/>
    </source>
</evidence>
<dbReference type="RefSeq" id="WP_111729308.1">
    <property type="nucleotide sequence ID" value="NZ_QHKO01000003.1"/>
</dbReference>
<keyword evidence="14" id="KW-1185">Reference proteome</keyword>
<keyword evidence="3" id="KW-0597">Phosphoprotein</keyword>
<dbReference type="Proteomes" id="UP000249169">
    <property type="component" value="Unassembled WGS sequence"/>
</dbReference>
<evidence type="ECO:0000256" key="2">
    <source>
        <dbReference type="ARBA" id="ARBA00012438"/>
    </source>
</evidence>
<evidence type="ECO:0000313" key="13">
    <source>
        <dbReference type="EMBL" id="RAL22780.1"/>
    </source>
</evidence>
<dbReference type="PROSITE" id="PS50113">
    <property type="entry name" value="PAC"/>
    <property type="match status" value="1"/>
</dbReference>
<feature type="domain" description="PAC" evidence="12">
    <location>
        <begin position="270"/>
        <end position="322"/>
    </location>
</feature>
<dbReference type="OrthoDB" id="9773941at2"/>
<evidence type="ECO:0000256" key="3">
    <source>
        <dbReference type="ARBA" id="ARBA00022553"/>
    </source>
</evidence>
<dbReference type="InterPro" id="IPR036890">
    <property type="entry name" value="HATPase_C_sf"/>
</dbReference>
<organism evidence="13 14">
    <name type="scientific">Lujinxingia litoralis</name>
    <dbReference type="NCBI Taxonomy" id="2211119"/>
    <lineage>
        <taxon>Bacteria</taxon>
        <taxon>Deltaproteobacteria</taxon>
        <taxon>Bradymonadales</taxon>
        <taxon>Lujinxingiaceae</taxon>
        <taxon>Lujinxingia</taxon>
    </lineage>
</organism>
<evidence type="ECO:0000256" key="8">
    <source>
        <dbReference type="ARBA" id="ARBA00023012"/>
    </source>
</evidence>
<feature type="domain" description="PAS" evidence="11">
    <location>
        <begin position="203"/>
        <end position="254"/>
    </location>
</feature>
<dbReference type="PANTHER" id="PTHR43065">
    <property type="entry name" value="SENSOR HISTIDINE KINASE"/>
    <property type="match status" value="1"/>
</dbReference>
<dbReference type="SMART" id="SM00091">
    <property type="entry name" value="PAS"/>
    <property type="match status" value="1"/>
</dbReference>
<dbReference type="InterPro" id="IPR013656">
    <property type="entry name" value="PAS_4"/>
</dbReference>
<feature type="transmembrane region" description="Helical" evidence="9">
    <location>
        <begin position="124"/>
        <end position="145"/>
    </location>
</feature>
<feature type="domain" description="Histidine kinase" evidence="10">
    <location>
        <begin position="335"/>
        <end position="553"/>
    </location>
</feature>
<keyword evidence="4" id="KW-0808">Transferase</keyword>
<dbReference type="PROSITE" id="PS50109">
    <property type="entry name" value="HIS_KIN"/>
    <property type="match status" value="1"/>
</dbReference>
<accession>A0A328C7Z3</accession>
<evidence type="ECO:0000256" key="4">
    <source>
        <dbReference type="ARBA" id="ARBA00022679"/>
    </source>
</evidence>
<dbReference type="InterPro" id="IPR035965">
    <property type="entry name" value="PAS-like_dom_sf"/>
</dbReference>
<evidence type="ECO:0000259" key="12">
    <source>
        <dbReference type="PROSITE" id="PS50113"/>
    </source>
</evidence>
<dbReference type="SUPFAM" id="SSF47384">
    <property type="entry name" value="Homodimeric domain of signal transducing histidine kinase"/>
    <property type="match status" value="1"/>
</dbReference>
<dbReference type="Gene3D" id="1.10.287.130">
    <property type="match status" value="1"/>
</dbReference>
<dbReference type="Pfam" id="PF00512">
    <property type="entry name" value="HisKA"/>
    <property type="match status" value="1"/>
</dbReference>
<evidence type="ECO:0000259" key="10">
    <source>
        <dbReference type="PROSITE" id="PS50109"/>
    </source>
</evidence>
<dbReference type="SMART" id="SM00387">
    <property type="entry name" value="HATPase_c"/>
    <property type="match status" value="1"/>
</dbReference>
<dbReference type="InterPro" id="IPR003661">
    <property type="entry name" value="HisK_dim/P_dom"/>
</dbReference>
<comment type="catalytic activity">
    <reaction evidence="1">
        <text>ATP + protein L-histidine = ADP + protein N-phospho-L-histidine.</text>
        <dbReference type="EC" id="2.7.13.3"/>
    </reaction>
</comment>
<gene>
    <name evidence="13" type="ORF">DL240_07735</name>
</gene>
<dbReference type="EMBL" id="QHKO01000003">
    <property type="protein sequence ID" value="RAL22780.1"/>
    <property type="molecule type" value="Genomic_DNA"/>
</dbReference>
<dbReference type="InterPro" id="IPR000700">
    <property type="entry name" value="PAS-assoc_C"/>
</dbReference>
<keyword evidence="9" id="KW-1133">Transmembrane helix</keyword>
<dbReference type="SMART" id="SM00388">
    <property type="entry name" value="HisKA"/>
    <property type="match status" value="1"/>
</dbReference>
<evidence type="ECO:0000256" key="5">
    <source>
        <dbReference type="ARBA" id="ARBA00022741"/>
    </source>
</evidence>
<dbReference type="Pfam" id="PF25323">
    <property type="entry name" value="6TM_PilS"/>
    <property type="match status" value="1"/>
</dbReference>
<dbReference type="InterPro" id="IPR036097">
    <property type="entry name" value="HisK_dim/P_sf"/>
</dbReference>
<dbReference type="SUPFAM" id="SSF55874">
    <property type="entry name" value="ATPase domain of HSP90 chaperone/DNA topoisomerase II/histidine kinase"/>
    <property type="match status" value="1"/>
</dbReference>
<keyword evidence="9" id="KW-0472">Membrane</keyword>
<evidence type="ECO:0000256" key="7">
    <source>
        <dbReference type="ARBA" id="ARBA00022840"/>
    </source>
</evidence>
<dbReference type="InterPro" id="IPR004358">
    <property type="entry name" value="Sig_transdc_His_kin-like_C"/>
</dbReference>
<reference evidence="13 14" key="1">
    <citation type="submission" date="2018-05" db="EMBL/GenBank/DDBJ databases">
        <title>Lujinxingia marina gen. nov. sp. nov., a new facultative anaerobic member of the class Deltaproteobacteria, and proposal of Lujinxingaceae fam. nov.</title>
        <authorList>
            <person name="Li C.-M."/>
        </authorList>
    </citation>
    <scope>NUCLEOTIDE SEQUENCE [LARGE SCALE GENOMIC DNA]</scope>
    <source>
        <strain evidence="13 14">B210</strain>
    </source>
</reference>
<protein>
    <recommendedName>
        <fullName evidence="2">histidine kinase</fullName>
        <ecNumber evidence="2">2.7.13.3</ecNumber>
    </recommendedName>
</protein>